<accession>A0A8X6Y223</accession>
<organism evidence="1 2">
    <name type="scientific">Trichonephila inaurata madagascariensis</name>
    <dbReference type="NCBI Taxonomy" id="2747483"/>
    <lineage>
        <taxon>Eukaryota</taxon>
        <taxon>Metazoa</taxon>
        <taxon>Ecdysozoa</taxon>
        <taxon>Arthropoda</taxon>
        <taxon>Chelicerata</taxon>
        <taxon>Arachnida</taxon>
        <taxon>Araneae</taxon>
        <taxon>Araneomorphae</taxon>
        <taxon>Entelegynae</taxon>
        <taxon>Araneoidea</taxon>
        <taxon>Nephilidae</taxon>
        <taxon>Trichonephila</taxon>
        <taxon>Trichonephila inaurata</taxon>
    </lineage>
</organism>
<evidence type="ECO:0000313" key="1">
    <source>
        <dbReference type="EMBL" id="GFY62942.1"/>
    </source>
</evidence>
<proteinExistence type="predicted"/>
<reference evidence="1" key="1">
    <citation type="submission" date="2020-08" db="EMBL/GenBank/DDBJ databases">
        <title>Multicomponent nature underlies the extraordinary mechanical properties of spider dragline silk.</title>
        <authorList>
            <person name="Kono N."/>
            <person name="Nakamura H."/>
            <person name="Mori M."/>
            <person name="Yoshida Y."/>
            <person name="Ohtoshi R."/>
            <person name="Malay A.D."/>
            <person name="Moran D.A.P."/>
            <person name="Tomita M."/>
            <person name="Numata K."/>
            <person name="Arakawa K."/>
        </authorList>
    </citation>
    <scope>NUCLEOTIDE SEQUENCE</scope>
</reference>
<dbReference type="EMBL" id="BMAV01014506">
    <property type="protein sequence ID" value="GFY62942.1"/>
    <property type="molecule type" value="Genomic_DNA"/>
</dbReference>
<protein>
    <submittedName>
        <fullName evidence="1">Uncharacterized protein</fullName>
    </submittedName>
</protein>
<name>A0A8X6Y223_9ARAC</name>
<gene>
    <name evidence="1" type="ORF">TNIN_136351</name>
</gene>
<comment type="caution">
    <text evidence="1">The sequence shown here is derived from an EMBL/GenBank/DDBJ whole genome shotgun (WGS) entry which is preliminary data.</text>
</comment>
<sequence>MVCGLGEEACALCQPVRCRDPLGGTHATGLWLIVARRDRRRPLGLSRTKGDRGRGWMHCGFFAQCEGVRMIRVRRWEHFLSGLANCREGG</sequence>
<evidence type="ECO:0000313" key="2">
    <source>
        <dbReference type="Proteomes" id="UP000886998"/>
    </source>
</evidence>
<keyword evidence="2" id="KW-1185">Reference proteome</keyword>
<dbReference type="AlphaFoldDB" id="A0A8X6Y223"/>
<dbReference type="Proteomes" id="UP000886998">
    <property type="component" value="Unassembled WGS sequence"/>
</dbReference>